<organism evidence="1 2">
    <name type="scientific">Catharanthus roseus</name>
    <name type="common">Madagascar periwinkle</name>
    <name type="synonym">Vinca rosea</name>
    <dbReference type="NCBI Taxonomy" id="4058"/>
    <lineage>
        <taxon>Eukaryota</taxon>
        <taxon>Viridiplantae</taxon>
        <taxon>Streptophyta</taxon>
        <taxon>Embryophyta</taxon>
        <taxon>Tracheophyta</taxon>
        <taxon>Spermatophyta</taxon>
        <taxon>Magnoliopsida</taxon>
        <taxon>eudicotyledons</taxon>
        <taxon>Gunneridae</taxon>
        <taxon>Pentapetalae</taxon>
        <taxon>asterids</taxon>
        <taxon>lamiids</taxon>
        <taxon>Gentianales</taxon>
        <taxon>Apocynaceae</taxon>
        <taxon>Rauvolfioideae</taxon>
        <taxon>Vinceae</taxon>
        <taxon>Catharanthinae</taxon>
        <taxon>Catharanthus</taxon>
    </lineage>
</organism>
<proteinExistence type="predicted"/>
<evidence type="ECO:0000313" key="2">
    <source>
        <dbReference type="Proteomes" id="UP001060085"/>
    </source>
</evidence>
<dbReference type="EMBL" id="CM044706">
    <property type="protein sequence ID" value="KAI5659153.1"/>
    <property type="molecule type" value="Genomic_DNA"/>
</dbReference>
<dbReference type="Proteomes" id="UP001060085">
    <property type="component" value="Linkage Group LG06"/>
</dbReference>
<gene>
    <name evidence="1" type="ORF">M9H77_27946</name>
</gene>
<protein>
    <submittedName>
        <fullName evidence="1">Uncharacterized protein</fullName>
    </submittedName>
</protein>
<sequence length="262" mass="29212">MVLNSVIKLNVLKITARAGTGAQLSPSHTVSQMPMLASYSVVTSYVVDPSRGSGQSQRMYGLGPMEKYFVNNKNGASLGPLLDLLQDKILKGVQHSIGLTTCIYSNIEINNKFNNKFNITMIHHTKLVVQRILKSYQEFETLKTLVDVDSGIDIVLRVIACKHSNLKVINYDFYSRIATRLPSPLNGKVIAGDAILPLNPDNIPSTKHTTQVDLFTLASYHPGGKERTEQEFLAIAIEAGFKKIRKACVCYDSWVMEFYKRN</sequence>
<comment type="caution">
    <text evidence="1">The sequence shown here is derived from an EMBL/GenBank/DDBJ whole genome shotgun (WGS) entry which is preliminary data.</text>
</comment>
<keyword evidence="2" id="KW-1185">Reference proteome</keyword>
<name>A0ACC0AI86_CATRO</name>
<reference evidence="2" key="1">
    <citation type="journal article" date="2023" name="Nat. Plants">
        <title>Single-cell RNA sequencing provides a high-resolution roadmap for understanding the multicellular compartmentation of specialized metabolism.</title>
        <authorList>
            <person name="Sun S."/>
            <person name="Shen X."/>
            <person name="Li Y."/>
            <person name="Li Y."/>
            <person name="Wang S."/>
            <person name="Li R."/>
            <person name="Zhang H."/>
            <person name="Shen G."/>
            <person name="Guo B."/>
            <person name="Wei J."/>
            <person name="Xu J."/>
            <person name="St-Pierre B."/>
            <person name="Chen S."/>
            <person name="Sun C."/>
        </authorList>
    </citation>
    <scope>NUCLEOTIDE SEQUENCE [LARGE SCALE GENOMIC DNA]</scope>
</reference>
<evidence type="ECO:0000313" key="1">
    <source>
        <dbReference type="EMBL" id="KAI5659153.1"/>
    </source>
</evidence>
<accession>A0ACC0AI86</accession>